<dbReference type="Gene3D" id="2.40.50.140">
    <property type="entry name" value="Nucleic acid-binding proteins"/>
    <property type="match status" value="1"/>
</dbReference>
<dbReference type="PANTHER" id="PTHR10302">
    <property type="entry name" value="SINGLE-STRANDED DNA-BINDING PROTEIN"/>
    <property type="match status" value="1"/>
</dbReference>
<dbReference type="PANTHER" id="PTHR10302:SF27">
    <property type="entry name" value="SINGLE-STRANDED DNA-BINDING PROTEIN"/>
    <property type="match status" value="1"/>
</dbReference>
<evidence type="ECO:0000256" key="2">
    <source>
        <dbReference type="HAMAP-Rule" id="MF_00984"/>
    </source>
</evidence>
<name>A0A3R5X052_ORNRH</name>
<protein>
    <recommendedName>
        <fullName evidence="2 3">Single-stranded DNA-binding protein</fullName>
        <shortName evidence="2">SSB</shortName>
    </recommendedName>
</protein>
<reference evidence="4 5" key="1">
    <citation type="submission" date="2019-01" db="EMBL/GenBank/DDBJ databases">
        <title>Whole Genome of Ornithobacterium rhinotracheale FARPER-174b.</title>
        <authorList>
            <person name="Tataje-Lavanda L.A."/>
            <person name="Montalvan A."/>
            <person name="Montesinos R."/>
            <person name="Zimic M."/>
            <person name="Fernandez-Sanchez M."/>
            <person name="Fernandez-Diaz M."/>
        </authorList>
    </citation>
    <scope>NUCLEOTIDE SEQUENCE [LARGE SCALE GENOMIC DNA]</scope>
    <source>
        <strain evidence="4 5">FARPER-174b</strain>
    </source>
</reference>
<dbReference type="RefSeq" id="WP_014791573.1">
    <property type="nucleotide sequence ID" value="NZ_CP035107.1"/>
</dbReference>
<dbReference type="PIRSF" id="PIRSF002070">
    <property type="entry name" value="SSB"/>
    <property type="match status" value="1"/>
</dbReference>
<dbReference type="InterPro" id="IPR012340">
    <property type="entry name" value="NA-bd_OB-fold"/>
</dbReference>
<organism evidence="4 5">
    <name type="scientific">Ornithobacterium rhinotracheale</name>
    <dbReference type="NCBI Taxonomy" id="28251"/>
    <lineage>
        <taxon>Bacteria</taxon>
        <taxon>Pseudomonadati</taxon>
        <taxon>Bacteroidota</taxon>
        <taxon>Flavobacteriia</taxon>
        <taxon>Flavobacteriales</taxon>
        <taxon>Weeksellaceae</taxon>
        <taxon>Ornithobacterium</taxon>
    </lineage>
</organism>
<proteinExistence type="inferred from homology"/>
<dbReference type="EMBL" id="CP035107">
    <property type="protein sequence ID" value="QAR31224.1"/>
    <property type="molecule type" value="Genomic_DNA"/>
</dbReference>
<comment type="subunit">
    <text evidence="2">Homotetramer.</text>
</comment>
<dbReference type="PROSITE" id="PS50935">
    <property type="entry name" value="SSB"/>
    <property type="match status" value="1"/>
</dbReference>
<dbReference type="HAMAP" id="MF_00984">
    <property type="entry name" value="SSB"/>
    <property type="match status" value="1"/>
</dbReference>
<sequence length="121" mass="13730">MSGSVNKVILVGNLGDNVKLHYFDENNCIGRFPLATNEVFVRKDTGERVTQTEWHQVVARNKVAQLCEKHLSKGDSVYVEGKLKTRKWDDNGTTRYTTEVQATTIQFLTKNVSTSEHSEEI</sequence>
<dbReference type="GeneID" id="71569955"/>
<dbReference type="OrthoDB" id="9809878at2"/>
<dbReference type="SUPFAM" id="SSF50249">
    <property type="entry name" value="Nucleic acid-binding proteins"/>
    <property type="match status" value="1"/>
</dbReference>
<dbReference type="InterPro" id="IPR000424">
    <property type="entry name" value="Primosome_PriB/ssb"/>
</dbReference>
<evidence type="ECO:0000313" key="5">
    <source>
        <dbReference type="Proteomes" id="UP000287701"/>
    </source>
</evidence>
<dbReference type="OMA" id="IKSRQWQ"/>
<dbReference type="InterPro" id="IPR011344">
    <property type="entry name" value="ssDNA-bd"/>
</dbReference>
<accession>A0A3R5X052</accession>
<evidence type="ECO:0000256" key="3">
    <source>
        <dbReference type="PIRNR" id="PIRNR002070"/>
    </source>
</evidence>
<evidence type="ECO:0000313" key="4">
    <source>
        <dbReference type="EMBL" id="QAR31224.1"/>
    </source>
</evidence>
<dbReference type="GO" id="GO:0009295">
    <property type="term" value="C:nucleoid"/>
    <property type="evidence" value="ECO:0007669"/>
    <property type="project" value="TreeGrafter"/>
</dbReference>
<dbReference type="GO" id="GO:0006260">
    <property type="term" value="P:DNA replication"/>
    <property type="evidence" value="ECO:0007669"/>
    <property type="project" value="InterPro"/>
</dbReference>
<dbReference type="Proteomes" id="UP000287701">
    <property type="component" value="Chromosome"/>
</dbReference>
<dbReference type="GO" id="GO:0003697">
    <property type="term" value="F:single-stranded DNA binding"/>
    <property type="evidence" value="ECO:0007669"/>
    <property type="project" value="UniProtKB-UniRule"/>
</dbReference>
<dbReference type="Pfam" id="PF00436">
    <property type="entry name" value="SSB"/>
    <property type="match status" value="1"/>
</dbReference>
<dbReference type="CDD" id="cd04496">
    <property type="entry name" value="SSB_OBF"/>
    <property type="match status" value="1"/>
</dbReference>
<gene>
    <name evidence="4" type="primary">ssb</name>
    <name evidence="4" type="ORF">EQP59_07680</name>
</gene>
<comment type="caution">
    <text evidence="2">Lacks conserved residue(s) required for the propagation of feature annotation.</text>
</comment>
<keyword evidence="1 2" id="KW-0238">DNA-binding</keyword>
<dbReference type="NCBIfam" id="TIGR00621">
    <property type="entry name" value="ssb"/>
    <property type="match status" value="1"/>
</dbReference>
<evidence type="ECO:0000256" key="1">
    <source>
        <dbReference type="ARBA" id="ARBA00023125"/>
    </source>
</evidence>
<dbReference type="AlphaFoldDB" id="A0A3R5X052"/>